<evidence type="ECO:0000259" key="4">
    <source>
        <dbReference type="PROSITE" id="PS50048"/>
    </source>
</evidence>
<feature type="compositionally biased region" description="Basic and acidic residues" evidence="3">
    <location>
        <begin position="99"/>
        <end position="110"/>
    </location>
</feature>
<sequence>MTPPKNPKAASKTRAGLTPRSRSGCVTCKAKHLKCDETRPVCQQCSRKGIKCGGYAQGLRWSFKHQPALQSLSFEDYNPTPPSPERPTTTAPKPAAARVTKERGAGSSDKRRSRHRSSVSSSSSGGTARTAEEPREDADHVDSGPLDLDFDFDLSRSSPGTSPRRPSNSSIQAPRSPTTAPNATSQPTYQLTIGLADTSSAFIVNWFEQVCPAWSGFDGSANLNRKIAVDLWRTSATVCSALESMSAAFLASRLPSMRQPALRLMQRAAGFVQVELEVVKACGSSAGAVPTGVLFSLFCLGTTVCWVDPRGFGIPFLREARSLIRRLNARSVAFGDSGGDMLSFFNKSLAYCEMLLAVVRDDEPLDAQEVEDAVEGQMLPLVEERAPHPWTGVSLVTTRLFAECIRLCRGFRHRMRQGMDPQRYFSSALQDLIVAQRLEEQLLELEFPPDSPDVDTGDFSTPASHLARVAEAYRLSSLLHLYQTFPDLVSLRLPTESPVTESGSVPWDEWIVPLALRLVKVLEHIPTTSGTRVIQPLLYISASTGLRTDTSTASDALGLFGSLQHDLMGGSVVSPPPLLDSHNLSLYISQMASAQVHEEPISNLSVDVSSARHFIMRRLGVLESSLPPTPVLVAKDLVQAIWRAYDNEIGTPSVHWIDVMEDNNLRSMFG</sequence>
<dbReference type="GO" id="GO:0005634">
    <property type="term" value="C:nucleus"/>
    <property type="evidence" value="ECO:0007669"/>
    <property type="project" value="UniProtKB-SubCell"/>
</dbReference>
<evidence type="ECO:0000313" key="6">
    <source>
        <dbReference type="Proteomes" id="UP000654918"/>
    </source>
</evidence>
<dbReference type="CDD" id="cd00067">
    <property type="entry name" value="GAL4"/>
    <property type="match status" value="1"/>
</dbReference>
<dbReference type="GO" id="GO:0000976">
    <property type="term" value="F:transcription cis-regulatory region binding"/>
    <property type="evidence" value="ECO:0007669"/>
    <property type="project" value="TreeGrafter"/>
</dbReference>
<feature type="compositionally biased region" description="Low complexity" evidence="3">
    <location>
        <begin position="86"/>
        <end position="98"/>
    </location>
</feature>
<dbReference type="GO" id="GO:0008270">
    <property type="term" value="F:zinc ion binding"/>
    <property type="evidence" value="ECO:0007669"/>
    <property type="project" value="InterPro"/>
</dbReference>
<comment type="caution">
    <text evidence="5">The sequence shown here is derived from an EMBL/GenBank/DDBJ whole genome shotgun (WGS) entry which is preliminary data.</text>
</comment>
<evidence type="ECO:0000256" key="1">
    <source>
        <dbReference type="ARBA" id="ARBA00004123"/>
    </source>
</evidence>
<dbReference type="PROSITE" id="PS00463">
    <property type="entry name" value="ZN2_CY6_FUNGAL_1"/>
    <property type="match status" value="1"/>
</dbReference>
<feature type="region of interest" description="Disordered" evidence="3">
    <location>
        <begin position="1"/>
        <end position="23"/>
    </location>
</feature>
<dbReference type="AlphaFoldDB" id="A0A8H6NB14"/>
<dbReference type="SUPFAM" id="SSF57701">
    <property type="entry name" value="Zn2/Cys6 DNA-binding domain"/>
    <property type="match status" value="1"/>
</dbReference>
<feature type="domain" description="Zn(2)-C6 fungal-type" evidence="4">
    <location>
        <begin position="24"/>
        <end position="52"/>
    </location>
</feature>
<dbReference type="EMBL" id="WIGO01000158">
    <property type="protein sequence ID" value="KAF6826233.1"/>
    <property type="molecule type" value="Genomic_DNA"/>
</dbReference>
<evidence type="ECO:0000313" key="5">
    <source>
        <dbReference type="EMBL" id="KAF6826233.1"/>
    </source>
</evidence>
<dbReference type="PANTHER" id="PTHR37534:SF11">
    <property type="entry name" value="ZN(II)2CYS6 TRANSCRIPTION FACTOR (EUROFUNG)"/>
    <property type="match status" value="1"/>
</dbReference>
<dbReference type="GO" id="GO:0045944">
    <property type="term" value="P:positive regulation of transcription by RNA polymerase II"/>
    <property type="evidence" value="ECO:0007669"/>
    <property type="project" value="TreeGrafter"/>
</dbReference>
<evidence type="ECO:0000256" key="2">
    <source>
        <dbReference type="ARBA" id="ARBA00023242"/>
    </source>
</evidence>
<proteinExistence type="predicted"/>
<comment type="subcellular location">
    <subcellularLocation>
        <location evidence="1">Nucleus</location>
    </subcellularLocation>
</comment>
<dbReference type="GO" id="GO:0000981">
    <property type="term" value="F:DNA-binding transcription factor activity, RNA polymerase II-specific"/>
    <property type="evidence" value="ECO:0007669"/>
    <property type="project" value="InterPro"/>
</dbReference>
<organism evidence="5 6">
    <name type="scientific">Colletotrichum plurivorum</name>
    <dbReference type="NCBI Taxonomy" id="2175906"/>
    <lineage>
        <taxon>Eukaryota</taxon>
        <taxon>Fungi</taxon>
        <taxon>Dikarya</taxon>
        <taxon>Ascomycota</taxon>
        <taxon>Pezizomycotina</taxon>
        <taxon>Sordariomycetes</taxon>
        <taxon>Hypocreomycetidae</taxon>
        <taxon>Glomerellales</taxon>
        <taxon>Glomerellaceae</taxon>
        <taxon>Colletotrichum</taxon>
        <taxon>Colletotrichum orchidearum species complex</taxon>
    </lineage>
</organism>
<accession>A0A8H6NB14</accession>
<dbReference type="PANTHER" id="PTHR37534">
    <property type="entry name" value="TRANSCRIPTIONAL ACTIVATOR PROTEIN UGA3"/>
    <property type="match status" value="1"/>
</dbReference>
<reference evidence="5" key="1">
    <citation type="journal article" date="2020" name="Phytopathology">
        <title>Genome Sequence Resources of Colletotrichum truncatum, C. plurivorum, C. musicola, and C. sojae: Four Species Pathogenic to Soybean (Glycine max).</title>
        <authorList>
            <person name="Rogerio F."/>
            <person name="Boufleur T.R."/>
            <person name="Ciampi-Guillardi M."/>
            <person name="Sukno S.A."/>
            <person name="Thon M.R."/>
            <person name="Massola Junior N.S."/>
            <person name="Baroncelli R."/>
        </authorList>
    </citation>
    <scope>NUCLEOTIDE SEQUENCE</scope>
    <source>
        <strain evidence="5">LFN00145</strain>
    </source>
</reference>
<name>A0A8H6NB14_9PEZI</name>
<dbReference type="Proteomes" id="UP000654918">
    <property type="component" value="Unassembled WGS sequence"/>
</dbReference>
<keyword evidence="2" id="KW-0539">Nucleus</keyword>
<dbReference type="InterPro" id="IPR021858">
    <property type="entry name" value="Fun_TF"/>
</dbReference>
<feature type="compositionally biased region" description="Basic and acidic residues" evidence="3">
    <location>
        <begin position="130"/>
        <end position="142"/>
    </location>
</feature>
<evidence type="ECO:0000256" key="3">
    <source>
        <dbReference type="SAM" id="MobiDB-lite"/>
    </source>
</evidence>
<dbReference type="Gene3D" id="4.10.240.10">
    <property type="entry name" value="Zn(2)-C6 fungal-type DNA-binding domain"/>
    <property type="match status" value="1"/>
</dbReference>
<feature type="compositionally biased region" description="Polar residues" evidence="3">
    <location>
        <begin position="171"/>
        <end position="185"/>
    </location>
</feature>
<keyword evidence="6" id="KW-1185">Reference proteome</keyword>
<dbReference type="Pfam" id="PF11951">
    <property type="entry name" value="Fungal_trans_2"/>
    <property type="match status" value="1"/>
</dbReference>
<dbReference type="Pfam" id="PF00172">
    <property type="entry name" value="Zn_clus"/>
    <property type="match status" value="1"/>
</dbReference>
<protein>
    <submittedName>
        <fullName evidence="5">C6 zinc finger domain containing protein</fullName>
    </submittedName>
</protein>
<dbReference type="InterPro" id="IPR001138">
    <property type="entry name" value="Zn2Cys6_DnaBD"/>
</dbReference>
<dbReference type="PROSITE" id="PS50048">
    <property type="entry name" value="ZN2_CY6_FUNGAL_2"/>
    <property type="match status" value="1"/>
</dbReference>
<dbReference type="SMART" id="SM00066">
    <property type="entry name" value="GAL4"/>
    <property type="match status" value="1"/>
</dbReference>
<feature type="region of interest" description="Disordered" evidence="3">
    <location>
        <begin position="73"/>
        <end position="185"/>
    </location>
</feature>
<feature type="compositionally biased region" description="Low complexity" evidence="3">
    <location>
        <begin position="155"/>
        <end position="170"/>
    </location>
</feature>
<dbReference type="InterPro" id="IPR036864">
    <property type="entry name" value="Zn2-C6_fun-type_DNA-bd_sf"/>
</dbReference>
<gene>
    <name evidence="5" type="ORF">CPLU01_09772</name>
</gene>